<feature type="compositionally biased region" description="Basic and acidic residues" evidence="1">
    <location>
        <begin position="50"/>
        <end position="68"/>
    </location>
</feature>
<proteinExistence type="predicted"/>
<name>A0A401GPQ2_9APHY</name>
<keyword evidence="3" id="KW-1185">Reference proteome</keyword>
<accession>A0A401GPQ2</accession>
<gene>
    <name evidence="2" type="ORF">SCP_0601760</name>
</gene>
<dbReference type="RefSeq" id="XP_027615111.1">
    <property type="nucleotide sequence ID" value="XM_027759310.1"/>
</dbReference>
<feature type="region of interest" description="Disordered" evidence="1">
    <location>
        <begin position="50"/>
        <end position="69"/>
    </location>
</feature>
<feature type="region of interest" description="Disordered" evidence="1">
    <location>
        <begin position="1"/>
        <end position="30"/>
    </location>
</feature>
<dbReference type="Proteomes" id="UP000287166">
    <property type="component" value="Unassembled WGS sequence"/>
</dbReference>
<evidence type="ECO:0000313" key="3">
    <source>
        <dbReference type="Proteomes" id="UP000287166"/>
    </source>
</evidence>
<comment type="caution">
    <text evidence="2">The sequence shown here is derived from an EMBL/GenBank/DDBJ whole genome shotgun (WGS) entry which is preliminary data.</text>
</comment>
<evidence type="ECO:0000313" key="2">
    <source>
        <dbReference type="EMBL" id="GBE84198.1"/>
    </source>
</evidence>
<protein>
    <submittedName>
        <fullName evidence="2">Uncharacterized protein</fullName>
    </submittedName>
</protein>
<dbReference type="OrthoDB" id="2684453at2759"/>
<dbReference type="GeneID" id="38781115"/>
<dbReference type="InParanoid" id="A0A401GPQ2"/>
<sequence length="93" mass="10747">MAQWAFSPAPHPPPALPPLALQQEPRPDGVSINADRLCAAFRGAPIHDCEHRHDQRDWRRGDPERELRGNSPYWKELVFLINVRKGFTKRLLM</sequence>
<evidence type="ECO:0000256" key="1">
    <source>
        <dbReference type="SAM" id="MobiDB-lite"/>
    </source>
</evidence>
<reference evidence="2 3" key="1">
    <citation type="journal article" date="2018" name="Sci. Rep.">
        <title>Genome sequence of the cauliflower mushroom Sparassis crispa (Hanabiratake) and its association with beneficial usage.</title>
        <authorList>
            <person name="Kiyama R."/>
            <person name="Furutani Y."/>
            <person name="Kawaguchi K."/>
            <person name="Nakanishi T."/>
        </authorList>
    </citation>
    <scope>NUCLEOTIDE SEQUENCE [LARGE SCALE GENOMIC DNA]</scope>
</reference>
<organism evidence="2 3">
    <name type="scientific">Sparassis crispa</name>
    <dbReference type="NCBI Taxonomy" id="139825"/>
    <lineage>
        <taxon>Eukaryota</taxon>
        <taxon>Fungi</taxon>
        <taxon>Dikarya</taxon>
        <taxon>Basidiomycota</taxon>
        <taxon>Agaricomycotina</taxon>
        <taxon>Agaricomycetes</taxon>
        <taxon>Polyporales</taxon>
        <taxon>Sparassidaceae</taxon>
        <taxon>Sparassis</taxon>
    </lineage>
</organism>
<dbReference type="EMBL" id="BFAD01000006">
    <property type="protein sequence ID" value="GBE84198.1"/>
    <property type="molecule type" value="Genomic_DNA"/>
</dbReference>
<dbReference type="AlphaFoldDB" id="A0A401GPQ2"/>